<organism evidence="2 3">
    <name type="scientific">Autumnicola musiva</name>
    <dbReference type="NCBI Taxonomy" id="3075589"/>
    <lineage>
        <taxon>Bacteria</taxon>
        <taxon>Pseudomonadati</taxon>
        <taxon>Bacteroidota</taxon>
        <taxon>Flavobacteriia</taxon>
        <taxon>Flavobacteriales</taxon>
        <taxon>Flavobacteriaceae</taxon>
        <taxon>Autumnicola</taxon>
    </lineage>
</organism>
<dbReference type="RefSeq" id="WP_311504463.1">
    <property type="nucleotide sequence ID" value="NZ_JAVRHK010000016.1"/>
</dbReference>
<evidence type="ECO:0000313" key="3">
    <source>
        <dbReference type="Proteomes" id="UP001262582"/>
    </source>
</evidence>
<name>A0ABU3D9J8_9FLAO</name>
<evidence type="ECO:0000256" key="1">
    <source>
        <dbReference type="SAM" id="SignalP"/>
    </source>
</evidence>
<feature type="signal peptide" evidence="1">
    <location>
        <begin position="1"/>
        <end position="20"/>
    </location>
</feature>
<proteinExistence type="predicted"/>
<accession>A0ABU3D9J8</accession>
<evidence type="ECO:0008006" key="4">
    <source>
        <dbReference type="Google" id="ProtNLM"/>
    </source>
</evidence>
<dbReference type="EMBL" id="JAVRHK010000016">
    <property type="protein sequence ID" value="MDT0678126.1"/>
    <property type="molecule type" value="Genomic_DNA"/>
</dbReference>
<gene>
    <name evidence="2" type="ORF">RM539_16205</name>
</gene>
<keyword evidence="1" id="KW-0732">Signal</keyword>
<sequence length="170" mass="18929">MKAKNFLLNFIIFISYITYAQDAPVNPSKVALQNEELLFNASEAIKSFSGDAAKALPENNEVFIRQIGDGNNLNTRVSSPNTKMHLQQSGNGNNMQMEVMANEATYNVQQNGNHNQFFDFTSAPSQSATLNLKQQGSNIHVEKYGTNSITNKLKLDVTGDYKSLIIRSYQ</sequence>
<feature type="chain" id="PRO_5046039721" description="Curlin associated repeat-containing protein" evidence="1">
    <location>
        <begin position="21"/>
        <end position="170"/>
    </location>
</feature>
<reference evidence="2 3" key="1">
    <citation type="submission" date="2023-09" db="EMBL/GenBank/DDBJ databases">
        <authorList>
            <person name="Rey-Velasco X."/>
        </authorList>
    </citation>
    <scope>NUCLEOTIDE SEQUENCE [LARGE SCALE GENOMIC DNA]</scope>
    <source>
        <strain evidence="2 3">F117</strain>
    </source>
</reference>
<evidence type="ECO:0000313" key="2">
    <source>
        <dbReference type="EMBL" id="MDT0678126.1"/>
    </source>
</evidence>
<protein>
    <recommendedName>
        <fullName evidence="4">Curlin associated repeat-containing protein</fullName>
    </recommendedName>
</protein>
<dbReference type="Proteomes" id="UP001262582">
    <property type="component" value="Unassembled WGS sequence"/>
</dbReference>
<comment type="caution">
    <text evidence="2">The sequence shown here is derived from an EMBL/GenBank/DDBJ whole genome shotgun (WGS) entry which is preliminary data.</text>
</comment>
<keyword evidence="3" id="KW-1185">Reference proteome</keyword>